<name>A0A3M7PJ28_BRAPC</name>
<dbReference type="GO" id="GO:0003723">
    <property type="term" value="F:RNA binding"/>
    <property type="evidence" value="ECO:0007669"/>
    <property type="project" value="UniProtKB-UniRule"/>
</dbReference>
<feature type="domain" description="RRM" evidence="4">
    <location>
        <begin position="46"/>
        <end position="128"/>
    </location>
</feature>
<dbReference type="Gene3D" id="3.30.70.330">
    <property type="match status" value="1"/>
</dbReference>
<protein>
    <submittedName>
        <fullName evidence="5">RNA-binding 15</fullName>
    </submittedName>
</protein>
<proteinExistence type="predicted"/>
<accession>A0A3M7PJ28</accession>
<dbReference type="STRING" id="10195.A0A3M7PJ28"/>
<dbReference type="SMART" id="SM00360">
    <property type="entry name" value="RRM"/>
    <property type="match status" value="1"/>
</dbReference>
<keyword evidence="1 2" id="KW-0694">RNA-binding</keyword>
<dbReference type="OrthoDB" id="10050565at2759"/>
<dbReference type="PROSITE" id="PS50102">
    <property type="entry name" value="RRM"/>
    <property type="match status" value="1"/>
</dbReference>
<reference evidence="5 6" key="1">
    <citation type="journal article" date="2018" name="Sci. Rep.">
        <title>Genomic signatures of local adaptation to the degree of environmental predictability in rotifers.</title>
        <authorList>
            <person name="Franch-Gras L."/>
            <person name="Hahn C."/>
            <person name="Garcia-Roger E.M."/>
            <person name="Carmona M.J."/>
            <person name="Serra M."/>
            <person name="Gomez A."/>
        </authorList>
    </citation>
    <scope>NUCLEOTIDE SEQUENCE [LARGE SCALE GENOMIC DNA]</scope>
    <source>
        <strain evidence="5">HYR1</strain>
    </source>
</reference>
<comment type="caution">
    <text evidence="5">The sequence shown here is derived from an EMBL/GenBank/DDBJ whole genome shotgun (WGS) entry which is preliminary data.</text>
</comment>
<feature type="region of interest" description="Disordered" evidence="3">
    <location>
        <begin position="1"/>
        <end position="34"/>
    </location>
</feature>
<keyword evidence="6" id="KW-1185">Reference proteome</keyword>
<dbReference type="Proteomes" id="UP000276133">
    <property type="component" value="Unassembled WGS sequence"/>
</dbReference>
<evidence type="ECO:0000256" key="2">
    <source>
        <dbReference type="PROSITE-ProRule" id="PRU00176"/>
    </source>
</evidence>
<gene>
    <name evidence="5" type="ORF">BpHYR1_000075</name>
</gene>
<evidence type="ECO:0000259" key="4">
    <source>
        <dbReference type="PROSITE" id="PS50102"/>
    </source>
</evidence>
<evidence type="ECO:0000256" key="3">
    <source>
        <dbReference type="SAM" id="MobiDB-lite"/>
    </source>
</evidence>
<evidence type="ECO:0000256" key="1">
    <source>
        <dbReference type="ARBA" id="ARBA00022884"/>
    </source>
</evidence>
<dbReference type="SUPFAM" id="SSF54928">
    <property type="entry name" value="RNA-binding domain, RBD"/>
    <property type="match status" value="1"/>
</dbReference>
<dbReference type="PANTHER" id="PTHR23189">
    <property type="entry name" value="RNA RECOGNITION MOTIF-CONTAINING"/>
    <property type="match status" value="1"/>
</dbReference>
<dbReference type="InterPro" id="IPR012677">
    <property type="entry name" value="Nucleotide-bd_a/b_plait_sf"/>
</dbReference>
<dbReference type="InterPro" id="IPR035979">
    <property type="entry name" value="RBD_domain_sf"/>
</dbReference>
<dbReference type="InterPro" id="IPR000504">
    <property type="entry name" value="RRM_dom"/>
</dbReference>
<dbReference type="AlphaFoldDB" id="A0A3M7PJ28"/>
<dbReference type="Pfam" id="PF00076">
    <property type="entry name" value="RRM_1"/>
    <property type="match status" value="1"/>
</dbReference>
<evidence type="ECO:0000313" key="6">
    <source>
        <dbReference type="Proteomes" id="UP000276133"/>
    </source>
</evidence>
<sequence>MANRLSSPRRPRAPQPLMKSPAAPPPSLSLSSAMHYFDDDDKDQTRTLFIGNLDADIQKDFLWKQFERYGALEEIDIKKNLPPGHADYAKKTYAFVRYENMDMAKEAKVRMNAKRIGQSEIKIGYVAQTQFNRVRDSITEVEMPLHLHFKSIHSLNLLMSVSKQTEEHGELIEAL</sequence>
<organism evidence="5 6">
    <name type="scientific">Brachionus plicatilis</name>
    <name type="common">Marine rotifer</name>
    <name type="synonym">Brachionus muelleri</name>
    <dbReference type="NCBI Taxonomy" id="10195"/>
    <lineage>
        <taxon>Eukaryota</taxon>
        <taxon>Metazoa</taxon>
        <taxon>Spiralia</taxon>
        <taxon>Gnathifera</taxon>
        <taxon>Rotifera</taxon>
        <taxon>Eurotatoria</taxon>
        <taxon>Monogononta</taxon>
        <taxon>Pseudotrocha</taxon>
        <taxon>Ploima</taxon>
        <taxon>Brachionidae</taxon>
        <taxon>Brachionus</taxon>
    </lineage>
</organism>
<evidence type="ECO:0000313" key="5">
    <source>
        <dbReference type="EMBL" id="RMZ99008.1"/>
    </source>
</evidence>
<dbReference type="EMBL" id="REGN01010446">
    <property type="protein sequence ID" value="RMZ99008.1"/>
    <property type="molecule type" value="Genomic_DNA"/>
</dbReference>